<dbReference type="InterPro" id="IPR006104">
    <property type="entry name" value="Glyco_hydro_2_N"/>
</dbReference>
<proteinExistence type="inferred from homology"/>
<dbReference type="EC" id="3.2.1.23" evidence="7"/>
<organism evidence="7">
    <name type="scientific">bioreactor metagenome</name>
    <dbReference type="NCBI Taxonomy" id="1076179"/>
    <lineage>
        <taxon>unclassified sequences</taxon>
        <taxon>metagenomes</taxon>
        <taxon>ecological metagenomes</taxon>
    </lineage>
</organism>
<evidence type="ECO:0000259" key="4">
    <source>
        <dbReference type="Pfam" id="PF00703"/>
    </source>
</evidence>
<dbReference type="Gene3D" id="2.60.120.260">
    <property type="entry name" value="Galactose-binding domain-like"/>
    <property type="match status" value="1"/>
</dbReference>
<keyword evidence="3 7" id="KW-0326">Glycosidase</keyword>
<dbReference type="EMBL" id="VSSQ01001486">
    <property type="protein sequence ID" value="MPM08753.1"/>
    <property type="molecule type" value="Genomic_DNA"/>
</dbReference>
<dbReference type="GO" id="GO:0005975">
    <property type="term" value="P:carbohydrate metabolic process"/>
    <property type="evidence" value="ECO:0007669"/>
    <property type="project" value="InterPro"/>
</dbReference>
<dbReference type="SUPFAM" id="SSF51445">
    <property type="entry name" value="(Trans)glycosidases"/>
    <property type="match status" value="1"/>
</dbReference>
<evidence type="ECO:0000256" key="2">
    <source>
        <dbReference type="ARBA" id="ARBA00022801"/>
    </source>
</evidence>
<reference evidence="7" key="1">
    <citation type="submission" date="2019-08" db="EMBL/GenBank/DDBJ databases">
        <authorList>
            <person name="Kucharzyk K."/>
            <person name="Murdoch R.W."/>
            <person name="Higgins S."/>
            <person name="Loffler F."/>
        </authorList>
    </citation>
    <scope>NUCLEOTIDE SEQUENCE</scope>
</reference>
<evidence type="ECO:0000313" key="7">
    <source>
        <dbReference type="EMBL" id="MPM08753.1"/>
    </source>
</evidence>
<dbReference type="Gene3D" id="2.60.40.10">
    <property type="entry name" value="Immunoglobulins"/>
    <property type="match status" value="1"/>
</dbReference>
<dbReference type="SUPFAM" id="SSF49303">
    <property type="entry name" value="beta-Galactosidase/glucuronidase domain"/>
    <property type="match status" value="1"/>
</dbReference>
<evidence type="ECO:0000256" key="3">
    <source>
        <dbReference type="ARBA" id="ARBA00023295"/>
    </source>
</evidence>
<dbReference type="SUPFAM" id="SSF49785">
    <property type="entry name" value="Galactose-binding domain-like"/>
    <property type="match status" value="1"/>
</dbReference>
<gene>
    <name evidence="7" type="primary">lacZ_21</name>
    <name evidence="7" type="ORF">SDC9_55067</name>
</gene>
<dbReference type="InterPro" id="IPR017853">
    <property type="entry name" value="GH"/>
</dbReference>
<accession>A0A644X381</accession>
<sequence>MFREEYPRPGFVRPDWRNLNGSWQFEIEKSDKNYLDGAAYDSVIEVPFCPESKLSGITHTEPLTSVWYRRAFSLAPEQLLGSILLHFGAVDYAANVFINGVFAGSHSGGYTPFMLDIGSLVRTGENTLIVNAKDDYQDGTIPSGKQSNRPESYGCLYTRTTGIWQTVWLEFTGKTYFSKTKITPDVKSKIILIEAALNRAAEGLFEAEVRFQGERLAVKSVSFNGVSLTLSVALDCELALWDVLEPNLYDLTLKLIEDGSVSDIAETYCGFRTVEISGRSLLLNGKSLFLRQVLDQGYYPDGIYTAPSAADLERDIDLALAFGFNGARPHEKVFEERYLYYADRKGFLLWGEYPNWNCKTKPSNPVGLKHTLDEWQAVLERDYGHPSVIGWCPLNEARFVWGNATDYTGQKALYDLTKAYDPTRPVVGSSGGDLFVTDLHDAHFYTHDARTLKKLVRSGRYNEAPDFVYSIWRIFQNKLLKKKDLLKLPCYVSEYGGLSFLVEGKSWGYHGKFTAEEAFVQKYCELTNALFEEDCIGFCYTQLYDVEQEQNGLLRYDRSAKLSPAGTEAIRRCNVQQKRQLMLNQAD</sequence>
<dbReference type="PANTHER" id="PTHR42732">
    <property type="entry name" value="BETA-GALACTOSIDASE"/>
    <property type="match status" value="1"/>
</dbReference>
<protein>
    <submittedName>
        <fullName evidence="7">Beta-galactosidase</fullName>
        <ecNumber evidence="7">3.2.1.23</ecNumber>
    </submittedName>
</protein>
<evidence type="ECO:0000256" key="1">
    <source>
        <dbReference type="ARBA" id="ARBA00007401"/>
    </source>
</evidence>
<dbReference type="InterPro" id="IPR006102">
    <property type="entry name" value="Ig-like_GH2"/>
</dbReference>
<evidence type="ECO:0000259" key="6">
    <source>
        <dbReference type="Pfam" id="PF02837"/>
    </source>
</evidence>
<dbReference type="Pfam" id="PF02836">
    <property type="entry name" value="Glyco_hydro_2_C"/>
    <property type="match status" value="1"/>
</dbReference>
<comment type="caution">
    <text evidence="7">The sequence shown here is derived from an EMBL/GenBank/DDBJ whole genome shotgun (WGS) entry which is preliminary data.</text>
</comment>
<dbReference type="InterPro" id="IPR006103">
    <property type="entry name" value="Glyco_hydro_2_cat"/>
</dbReference>
<dbReference type="InterPro" id="IPR051913">
    <property type="entry name" value="GH2_Domain-Containing"/>
</dbReference>
<dbReference type="GO" id="GO:0004565">
    <property type="term" value="F:beta-galactosidase activity"/>
    <property type="evidence" value="ECO:0007669"/>
    <property type="project" value="UniProtKB-EC"/>
</dbReference>
<name>A0A644X381_9ZZZZ</name>
<feature type="domain" description="Glycoside hydrolase family 2 immunoglobulin-like beta-sandwich" evidence="4">
    <location>
        <begin position="175"/>
        <end position="272"/>
    </location>
</feature>
<dbReference type="InterPro" id="IPR008979">
    <property type="entry name" value="Galactose-bd-like_sf"/>
</dbReference>
<dbReference type="Gene3D" id="3.20.20.80">
    <property type="entry name" value="Glycosidases"/>
    <property type="match status" value="1"/>
</dbReference>
<dbReference type="AlphaFoldDB" id="A0A644X381"/>
<evidence type="ECO:0000259" key="5">
    <source>
        <dbReference type="Pfam" id="PF02836"/>
    </source>
</evidence>
<feature type="domain" description="Glycoside hydrolase family 2 catalytic" evidence="5">
    <location>
        <begin position="274"/>
        <end position="523"/>
    </location>
</feature>
<dbReference type="Pfam" id="PF02837">
    <property type="entry name" value="Glyco_hydro_2_N"/>
    <property type="match status" value="1"/>
</dbReference>
<keyword evidence="2 7" id="KW-0378">Hydrolase</keyword>
<dbReference type="PANTHER" id="PTHR42732:SF3">
    <property type="entry name" value="HYDROLASE"/>
    <property type="match status" value="1"/>
</dbReference>
<feature type="domain" description="Glycosyl hydrolases family 2 sugar binding" evidence="6">
    <location>
        <begin position="65"/>
        <end position="140"/>
    </location>
</feature>
<dbReference type="InterPro" id="IPR036156">
    <property type="entry name" value="Beta-gal/glucu_dom_sf"/>
</dbReference>
<dbReference type="Pfam" id="PF00703">
    <property type="entry name" value="Glyco_hydro_2"/>
    <property type="match status" value="1"/>
</dbReference>
<comment type="similarity">
    <text evidence="1">Belongs to the glycosyl hydrolase 2 family.</text>
</comment>
<dbReference type="InterPro" id="IPR013783">
    <property type="entry name" value="Ig-like_fold"/>
</dbReference>